<dbReference type="InterPro" id="IPR036409">
    <property type="entry name" value="Aldolase_II/adducin_N_sf"/>
</dbReference>
<comment type="similarity">
    <text evidence="1">Belongs to the aldolase class II family.</text>
</comment>
<dbReference type="SUPFAM" id="SSF53639">
    <property type="entry name" value="AraD/HMP-PK domain-like"/>
    <property type="match status" value="1"/>
</dbReference>
<dbReference type="AlphaFoldDB" id="A0A081BD81"/>
<dbReference type="PANTHER" id="PTHR10672:SF3">
    <property type="entry name" value="PROTEIN HU-LI TAI SHAO"/>
    <property type="match status" value="1"/>
</dbReference>
<evidence type="ECO:0000259" key="2">
    <source>
        <dbReference type="SMART" id="SM01007"/>
    </source>
</evidence>
<name>A0A081BD81_9HYPH</name>
<evidence type="ECO:0000256" key="1">
    <source>
        <dbReference type="ARBA" id="ARBA00037961"/>
    </source>
</evidence>
<feature type="domain" description="Class II aldolase/adducin N-terminal" evidence="2">
    <location>
        <begin position="25"/>
        <end position="205"/>
    </location>
</feature>
<keyword evidence="4" id="KW-1185">Reference proteome</keyword>
<dbReference type="Proteomes" id="UP000028702">
    <property type="component" value="Unassembled WGS sequence"/>
</dbReference>
<comment type="caution">
    <text evidence="3">The sequence shown here is derived from an EMBL/GenBank/DDBJ whole genome shotgun (WGS) entry which is preliminary data.</text>
</comment>
<dbReference type="eggNOG" id="COG0235">
    <property type="taxonomic scope" value="Bacteria"/>
</dbReference>
<dbReference type="InterPro" id="IPR001303">
    <property type="entry name" value="Aldolase_II/adducin_N"/>
</dbReference>
<sequence length="258" mass="28192">MSVAEDLSFPAVREQVSAAEWEQRVNLAATYRLVAHYGWDDLIYTHISARVPGEDNHFLINPYGLTFDEITASSLVKIDLDGEIVMDTPFKVNPAGFTIHSAVHSTGKDAHCVIHTHSNDGVAVSAQADGLLPLSQTAMIVLGDLAYHDYEGIALDLDERERLIADLGEKHSMILRNHGLLTTGATCADAFLRLFFLERACTMQVRALSGGRELTMPDQGVPEKTAGQAKFGTANGIGDLAWPALLRTLDRQDASYRD</sequence>
<dbReference type="GO" id="GO:0051015">
    <property type="term" value="F:actin filament binding"/>
    <property type="evidence" value="ECO:0007669"/>
    <property type="project" value="TreeGrafter"/>
</dbReference>
<evidence type="ECO:0000313" key="4">
    <source>
        <dbReference type="Proteomes" id="UP000028702"/>
    </source>
</evidence>
<dbReference type="PANTHER" id="PTHR10672">
    <property type="entry name" value="ADDUCIN"/>
    <property type="match status" value="1"/>
</dbReference>
<proteinExistence type="inferred from homology"/>
<dbReference type="RefSeq" id="WP_045448087.1">
    <property type="nucleotide sequence ID" value="NZ_BBIO01000014.1"/>
</dbReference>
<dbReference type="InterPro" id="IPR051017">
    <property type="entry name" value="Aldolase-II_Adducin_sf"/>
</dbReference>
<gene>
    <name evidence="3" type="ORF">M2A_2498</name>
</gene>
<dbReference type="Gene3D" id="3.40.225.10">
    <property type="entry name" value="Class II aldolase/adducin N-terminal domain"/>
    <property type="match status" value="1"/>
</dbReference>
<organism evidence="3 4">
    <name type="scientific">Tepidicaulis marinus</name>
    <dbReference type="NCBI Taxonomy" id="1333998"/>
    <lineage>
        <taxon>Bacteria</taxon>
        <taxon>Pseudomonadati</taxon>
        <taxon>Pseudomonadota</taxon>
        <taxon>Alphaproteobacteria</taxon>
        <taxon>Hyphomicrobiales</taxon>
        <taxon>Parvibaculaceae</taxon>
        <taxon>Tepidicaulis</taxon>
    </lineage>
</organism>
<dbReference type="Pfam" id="PF00596">
    <property type="entry name" value="Aldolase_II"/>
    <property type="match status" value="1"/>
</dbReference>
<dbReference type="STRING" id="1333998.M2A_2498"/>
<evidence type="ECO:0000313" key="3">
    <source>
        <dbReference type="EMBL" id="GAK45999.1"/>
    </source>
</evidence>
<protein>
    <submittedName>
        <fullName evidence="3">Class II aldolase/adducin family protein</fullName>
    </submittedName>
</protein>
<dbReference type="FunFam" id="3.40.225.10:FF:000013">
    <property type="entry name" value="Class II aldolase"/>
    <property type="match status" value="1"/>
</dbReference>
<dbReference type="GO" id="GO:0005856">
    <property type="term" value="C:cytoskeleton"/>
    <property type="evidence" value="ECO:0007669"/>
    <property type="project" value="TreeGrafter"/>
</dbReference>
<dbReference type="EMBL" id="BBIO01000014">
    <property type="protein sequence ID" value="GAK45999.1"/>
    <property type="molecule type" value="Genomic_DNA"/>
</dbReference>
<dbReference type="SMART" id="SM01007">
    <property type="entry name" value="Aldolase_II"/>
    <property type="match status" value="1"/>
</dbReference>
<accession>A0A081BD81</accession>
<reference evidence="3 4" key="1">
    <citation type="submission" date="2014-07" db="EMBL/GenBank/DDBJ databases">
        <title>Tepidicaulis marinum gen. nov., sp. nov., a novel marine bacterium denitrifying nitrate to nitrous oxide strictly under microaerobic conditions.</title>
        <authorList>
            <person name="Takeuchi M."/>
            <person name="Yamagishi T."/>
            <person name="Kamagata Y."/>
            <person name="Oshima K."/>
            <person name="Hattori M."/>
            <person name="Katayama T."/>
            <person name="Hanada S."/>
            <person name="Tamaki H."/>
            <person name="Marumo K."/>
            <person name="Maeda H."/>
            <person name="Nedachi M."/>
            <person name="Iwasaki W."/>
            <person name="Suwa Y."/>
            <person name="Sakata S."/>
        </authorList>
    </citation>
    <scope>NUCLEOTIDE SEQUENCE [LARGE SCALE GENOMIC DNA]</scope>
    <source>
        <strain evidence="3 4">MA2</strain>
    </source>
</reference>
<dbReference type="NCBIfam" id="NF005451">
    <property type="entry name" value="PRK07044.1"/>
    <property type="match status" value="1"/>
</dbReference>